<accession>A0ABP7EMR2</accession>
<dbReference type="SUPFAM" id="SSF103473">
    <property type="entry name" value="MFS general substrate transporter"/>
    <property type="match status" value="1"/>
</dbReference>
<feature type="transmembrane region" description="Helical" evidence="4">
    <location>
        <begin position="196"/>
        <end position="215"/>
    </location>
</feature>
<feature type="transmembrane region" description="Helical" evidence="4">
    <location>
        <begin position="235"/>
        <end position="253"/>
    </location>
</feature>
<feature type="transmembrane region" description="Helical" evidence="4">
    <location>
        <begin position="283"/>
        <end position="301"/>
    </location>
</feature>
<evidence type="ECO:0000256" key="2">
    <source>
        <dbReference type="ARBA" id="ARBA00022989"/>
    </source>
</evidence>
<feature type="transmembrane region" description="Helical" evidence="4">
    <location>
        <begin position="7"/>
        <end position="23"/>
    </location>
</feature>
<keyword evidence="3 4" id="KW-0472">Membrane</keyword>
<feature type="transmembrane region" description="Helical" evidence="4">
    <location>
        <begin position="150"/>
        <end position="171"/>
    </location>
</feature>
<evidence type="ECO:0000256" key="4">
    <source>
        <dbReference type="SAM" id="Phobius"/>
    </source>
</evidence>
<dbReference type="InterPro" id="IPR036259">
    <property type="entry name" value="MFS_trans_sf"/>
</dbReference>
<keyword evidence="7" id="KW-1185">Reference proteome</keyword>
<dbReference type="EMBL" id="BAABDS010000043">
    <property type="protein sequence ID" value="GAA3720182.1"/>
    <property type="molecule type" value="Genomic_DNA"/>
</dbReference>
<dbReference type="InterPro" id="IPR020846">
    <property type="entry name" value="MFS_dom"/>
</dbReference>
<evidence type="ECO:0000259" key="5">
    <source>
        <dbReference type="PROSITE" id="PS50850"/>
    </source>
</evidence>
<dbReference type="PANTHER" id="PTHR23534">
    <property type="entry name" value="MFS PERMEASE"/>
    <property type="match status" value="1"/>
</dbReference>
<reference evidence="7" key="1">
    <citation type="journal article" date="2019" name="Int. J. Syst. Evol. Microbiol.">
        <title>The Global Catalogue of Microorganisms (GCM) 10K type strain sequencing project: providing services to taxonomists for standard genome sequencing and annotation.</title>
        <authorList>
            <consortium name="The Broad Institute Genomics Platform"/>
            <consortium name="The Broad Institute Genome Sequencing Center for Infectious Disease"/>
            <person name="Wu L."/>
            <person name="Ma J."/>
        </authorList>
    </citation>
    <scope>NUCLEOTIDE SEQUENCE [LARGE SCALE GENOMIC DNA]</scope>
    <source>
        <strain evidence="7">JCM 17329</strain>
    </source>
</reference>
<dbReference type="InterPro" id="IPR011701">
    <property type="entry name" value="MFS"/>
</dbReference>
<evidence type="ECO:0000313" key="7">
    <source>
        <dbReference type="Proteomes" id="UP001501479"/>
    </source>
</evidence>
<dbReference type="Gene3D" id="1.20.1250.20">
    <property type="entry name" value="MFS general substrate transporter like domains"/>
    <property type="match status" value="1"/>
</dbReference>
<gene>
    <name evidence="6" type="ORF">GCM10022421_30580</name>
</gene>
<name>A0ABP7EMR2_9GAMM</name>
<feature type="transmembrane region" description="Helical" evidence="4">
    <location>
        <begin position="58"/>
        <end position="77"/>
    </location>
</feature>
<comment type="caution">
    <text evidence="6">The sequence shown here is derived from an EMBL/GenBank/DDBJ whole genome shotgun (WGS) entry which is preliminary data.</text>
</comment>
<proteinExistence type="predicted"/>
<organism evidence="6 7">
    <name type="scientific">Oceanisphaera sediminis</name>
    <dbReference type="NCBI Taxonomy" id="981381"/>
    <lineage>
        <taxon>Bacteria</taxon>
        <taxon>Pseudomonadati</taxon>
        <taxon>Pseudomonadota</taxon>
        <taxon>Gammaproteobacteria</taxon>
        <taxon>Aeromonadales</taxon>
        <taxon>Aeromonadaceae</taxon>
        <taxon>Oceanisphaera</taxon>
    </lineage>
</organism>
<dbReference type="PANTHER" id="PTHR23534:SF1">
    <property type="entry name" value="MAJOR FACILITATOR SUPERFAMILY PROTEIN"/>
    <property type="match status" value="1"/>
</dbReference>
<sequence length="388" mass="41496">MALSQSGMLIYLSLISMVGFQLAPSPALATLPFAIQSVFSALACFPVAYLMAWLGRKWGIVLGQLFGMGGAGLTVAALILYQFWLLIAACVLFGIYFSLTQQIRFAAAELVPASMKEQAVSLVIGAAVVASVVGPGLSTWGESFGYGVPFVGSFAAIIPLCLLVMTGVLFLRPPARQATATTGGGRSLGLILKAGAWRPMVAAAVSFAMMSFVMIATPLSMSHAHFHVSDSNTVVQFHSLGMFLPGLFIGPFLKRHGPKRLILTGISVFMLAIIINLQGMSFWHYLSGLLLVGVAWSLMFVSATSWLTRYYQPDEAARVQSFNDFCVFMVVAVCGLFSGKVLTTFGWEGVNLVMLPSLVLVALICLLEPKSGRQEDETGHSVTENQAG</sequence>
<feature type="transmembrane region" description="Helical" evidence="4">
    <location>
        <begin position="119"/>
        <end position="138"/>
    </location>
</feature>
<dbReference type="Pfam" id="PF07690">
    <property type="entry name" value="MFS_1"/>
    <property type="match status" value="1"/>
</dbReference>
<feature type="transmembrane region" description="Helical" evidence="4">
    <location>
        <begin position="29"/>
        <end position="51"/>
    </location>
</feature>
<evidence type="ECO:0000256" key="3">
    <source>
        <dbReference type="ARBA" id="ARBA00023136"/>
    </source>
</evidence>
<feature type="transmembrane region" description="Helical" evidence="4">
    <location>
        <begin position="322"/>
        <end position="343"/>
    </location>
</feature>
<evidence type="ECO:0000313" key="6">
    <source>
        <dbReference type="EMBL" id="GAA3720182.1"/>
    </source>
</evidence>
<dbReference type="PROSITE" id="PS50850">
    <property type="entry name" value="MFS"/>
    <property type="match status" value="1"/>
</dbReference>
<feature type="transmembrane region" description="Helical" evidence="4">
    <location>
        <begin position="260"/>
        <end position="277"/>
    </location>
</feature>
<dbReference type="Proteomes" id="UP001501479">
    <property type="component" value="Unassembled WGS sequence"/>
</dbReference>
<evidence type="ECO:0000256" key="1">
    <source>
        <dbReference type="ARBA" id="ARBA00022692"/>
    </source>
</evidence>
<feature type="transmembrane region" description="Helical" evidence="4">
    <location>
        <begin position="83"/>
        <end position="99"/>
    </location>
</feature>
<feature type="domain" description="Major facilitator superfamily (MFS) profile" evidence="5">
    <location>
        <begin position="188"/>
        <end position="388"/>
    </location>
</feature>
<keyword evidence="1 4" id="KW-0812">Transmembrane</keyword>
<protein>
    <submittedName>
        <fullName evidence="6">MFS transporter</fullName>
    </submittedName>
</protein>
<keyword evidence="2 4" id="KW-1133">Transmembrane helix</keyword>